<evidence type="ECO:0000313" key="5">
    <source>
        <dbReference type="Proteomes" id="UP000605253"/>
    </source>
</evidence>
<keyword evidence="2" id="KW-0732">Signal</keyword>
<dbReference type="SUPFAM" id="SSF82171">
    <property type="entry name" value="DPP6 N-terminal domain-like"/>
    <property type="match status" value="1"/>
</dbReference>
<protein>
    <submittedName>
        <fullName evidence="4">Peptidase S9</fullName>
    </submittedName>
</protein>
<organism evidence="4 5">
    <name type="scientific">Marinicella pacifica</name>
    <dbReference type="NCBI Taxonomy" id="1171543"/>
    <lineage>
        <taxon>Bacteria</taxon>
        <taxon>Pseudomonadati</taxon>
        <taxon>Pseudomonadota</taxon>
        <taxon>Gammaproteobacteria</taxon>
        <taxon>Lysobacterales</taxon>
        <taxon>Marinicellaceae</taxon>
        <taxon>Marinicella</taxon>
    </lineage>
</organism>
<proteinExistence type="predicted"/>
<feature type="domain" description="Peptidase S9 prolyl oligopeptidase catalytic" evidence="3">
    <location>
        <begin position="438"/>
        <end position="646"/>
    </location>
</feature>
<dbReference type="Pfam" id="PF00326">
    <property type="entry name" value="Peptidase_S9"/>
    <property type="match status" value="1"/>
</dbReference>
<dbReference type="InterPro" id="IPR029058">
    <property type="entry name" value="AB_hydrolase_fold"/>
</dbReference>
<accession>A0A917CMD2</accession>
<sequence>MFKILLFIPLLISPVLSQAEPVPVENFAAKVQFKSVKISPDGKHLAYTFEEGDRVKLGTMNIKTKKGIYAFDVGADREIVQFDWVNNNRLYFLGADITGWLDGAPKNYRAYFANLNGKKRKSIPVQYSNIVSFLENEPDYVLINKYFEDGVKVHKMNVHTLKTDYQAVEPKTVGGMHSTIQFISFDHNDNARLAYEFDPVDKKNYDDDILYIHVRSSNGDWKSLKVNNQRKEKPVFSGLGYNKANDKFYFISNYDLPGKGANGLFEYDFKTNEINLLFRHPDADVISGAYGKNEEFIGAYYEAGYPNYYYLEDDDVAEEVNFHKSIRASFPQSTVSIGTYTKDKNLTTLFVRSDRNPGDYYIFNKNQNKVSYLASVLPSIDKNKMAKVEPFTIQTRDGLKMYGQLTIPKNKELKNLPLIVFPHGGPYGVMDTWRWYPRPQLFANRGYLVLQLNYRGSSGYGSEFEEAGYHEWGAKMQDDITDATLWAIDKGYADKNRICIHGISYGGYAAMQAVVKEPDLYKCSIPDAGTYELAYHMKSTDMFKGNNSLKEWFFTRMLGENFEELNKERSPVYHLDKLKAKLMIVHGTKDVRVTIGNAEILEEKLKEKNIRYETFYKKDGHGFQKVPYRIELYNKMLDFLDQHIGEKSQSSN</sequence>
<dbReference type="RefSeq" id="WP_188364754.1">
    <property type="nucleotide sequence ID" value="NZ_BAABJF010000015.1"/>
</dbReference>
<dbReference type="AlphaFoldDB" id="A0A917CMD2"/>
<dbReference type="PANTHER" id="PTHR42776:SF27">
    <property type="entry name" value="DIPEPTIDYL PEPTIDASE FAMILY MEMBER 6"/>
    <property type="match status" value="1"/>
</dbReference>
<keyword evidence="5" id="KW-1185">Reference proteome</keyword>
<gene>
    <name evidence="4" type="ORF">GCM10011365_11490</name>
</gene>
<dbReference type="Proteomes" id="UP000605253">
    <property type="component" value="Unassembled WGS sequence"/>
</dbReference>
<reference evidence="4" key="2">
    <citation type="submission" date="2020-09" db="EMBL/GenBank/DDBJ databases">
        <authorList>
            <person name="Sun Q."/>
            <person name="Zhou Y."/>
        </authorList>
    </citation>
    <scope>NUCLEOTIDE SEQUENCE</scope>
    <source>
        <strain evidence="4">CGMCC 1.12181</strain>
    </source>
</reference>
<feature type="signal peptide" evidence="2">
    <location>
        <begin position="1"/>
        <end position="19"/>
    </location>
</feature>
<dbReference type="EMBL" id="BMEO01000004">
    <property type="protein sequence ID" value="GGF91978.1"/>
    <property type="molecule type" value="Genomic_DNA"/>
</dbReference>
<reference evidence="4" key="1">
    <citation type="journal article" date="2014" name="Int. J. Syst. Evol. Microbiol.">
        <title>Complete genome sequence of Corynebacterium casei LMG S-19264T (=DSM 44701T), isolated from a smear-ripened cheese.</title>
        <authorList>
            <consortium name="US DOE Joint Genome Institute (JGI-PGF)"/>
            <person name="Walter F."/>
            <person name="Albersmeier A."/>
            <person name="Kalinowski J."/>
            <person name="Ruckert C."/>
        </authorList>
    </citation>
    <scope>NUCLEOTIDE SEQUENCE</scope>
    <source>
        <strain evidence="4">CGMCC 1.12181</strain>
    </source>
</reference>
<dbReference type="GO" id="GO:0004252">
    <property type="term" value="F:serine-type endopeptidase activity"/>
    <property type="evidence" value="ECO:0007669"/>
    <property type="project" value="TreeGrafter"/>
</dbReference>
<feature type="chain" id="PRO_5036811950" evidence="2">
    <location>
        <begin position="20"/>
        <end position="652"/>
    </location>
</feature>
<evidence type="ECO:0000256" key="2">
    <source>
        <dbReference type="SAM" id="SignalP"/>
    </source>
</evidence>
<comment type="caution">
    <text evidence="4">The sequence shown here is derived from an EMBL/GenBank/DDBJ whole genome shotgun (WGS) entry which is preliminary data.</text>
</comment>
<dbReference type="SUPFAM" id="SSF53474">
    <property type="entry name" value="alpha/beta-Hydrolases"/>
    <property type="match status" value="1"/>
</dbReference>
<dbReference type="Gene3D" id="3.40.50.1820">
    <property type="entry name" value="alpha/beta hydrolase"/>
    <property type="match status" value="1"/>
</dbReference>
<name>A0A917CMD2_9GAMM</name>
<evidence type="ECO:0000259" key="3">
    <source>
        <dbReference type="Pfam" id="PF00326"/>
    </source>
</evidence>
<evidence type="ECO:0000313" key="4">
    <source>
        <dbReference type="EMBL" id="GGF91978.1"/>
    </source>
</evidence>
<dbReference type="PANTHER" id="PTHR42776">
    <property type="entry name" value="SERINE PEPTIDASE S9 FAMILY MEMBER"/>
    <property type="match status" value="1"/>
</dbReference>
<keyword evidence="1" id="KW-0378">Hydrolase</keyword>
<evidence type="ECO:0000256" key="1">
    <source>
        <dbReference type="ARBA" id="ARBA00022801"/>
    </source>
</evidence>
<dbReference type="GO" id="GO:0006508">
    <property type="term" value="P:proteolysis"/>
    <property type="evidence" value="ECO:0007669"/>
    <property type="project" value="InterPro"/>
</dbReference>
<dbReference type="InterPro" id="IPR001375">
    <property type="entry name" value="Peptidase_S9_cat"/>
</dbReference>